<dbReference type="GO" id="GO:0009103">
    <property type="term" value="P:lipopolysaccharide biosynthetic process"/>
    <property type="evidence" value="ECO:0007669"/>
    <property type="project" value="UniProtKB-ARBA"/>
</dbReference>
<feature type="transmembrane region" description="Helical" evidence="9">
    <location>
        <begin position="159"/>
        <end position="177"/>
    </location>
</feature>
<evidence type="ECO:0000256" key="1">
    <source>
        <dbReference type="ARBA" id="ARBA00004651"/>
    </source>
</evidence>
<comment type="subcellular location">
    <subcellularLocation>
        <location evidence="1">Cell membrane</location>
        <topology evidence="1">Multi-pass membrane protein</topology>
    </subcellularLocation>
</comment>
<dbReference type="HOGENOM" id="CLU_007261_1_0_11"/>
<protein>
    <submittedName>
        <fullName evidence="12">Glycosyl transferase</fullName>
    </submittedName>
</protein>
<dbReference type="GO" id="GO:0016763">
    <property type="term" value="F:pentosyltransferase activity"/>
    <property type="evidence" value="ECO:0007669"/>
    <property type="project" value="TreeGrafter"/>
</dbReference>
<keyword evidence="4 12" id="KW-0808">Transferase</keyword>
<feature type="transmembrane region" description="Helical" evidence="9">
    <location>
        <begin position="132"/>
        <end position="152"/>
    </location>
</feature>
<sequence length="615" mass="63438">MTLLASRDEADRTAPPARGTPADPRWVRPSLAALLLATAVLYLWNLGESGWANAFYSAAAQAGSLSWKALFFGSSDAANAITVDKTPAALWVMSLSARLFGVNAWSVLVPQALMGVGSVAVLYAAVRRTSGPAAGLLAGTVLALTPAAALMFRFNNPDALLVLLLTAGAYCVVRALEKASPRWLALAGVAVGFGFLAKMLQAFLVLPAFGIAYLIAAPTSLGKRLLHLLGALGATLISAGWYLAVVALWPAADRPYIGGSQENSLWELAFGYNGLGRITGDEVGSVGGSPNGGWGGTGWDRLFGNEMAGGIAWLLPAAAVALAAGLWFTRRAPRTDGGRAALILWGGWFVVTAVVFSYMGGIIHAYYTIALAPAVAALVGIAGTQLWRARGNPAAAGTLSAGIGLTALTAYLLLARQSDRLPGFAIAVLVAGLLCAFLVFFASRLPDVARRLVALGALVTVLAGTGVYTVATAATPHSGALPSAGPDTGRGMRMGGGGLLGTSLPGDELAALIRRDSANYTWAAATVGSNNAAGYQLGSGAPVMAVGGFNGTDPAPTLEQFQEHVRKGRIHYFLGEGMMMRGETGSDAAERIAAWVADTYEPTTVDGVTVYDLSR</sequence>
<feature type="transmembrane region" description="Helical" evidence="9">
    <location>
        <begin position="183"/>
        <end position="216"/>
    </location>
</feature>
<dbReference type="PANTHER" id="PTHR33908">
    <property type="entry name" value="MANNOSYLTRANSFERASE YKCB-RELATED"/>
    <property type="match status" value="1"/>
</dbReference>
<dbReference type="GO" id="GO:0005886">
    <property type="term" value="C:plasma membrane"/>
    <property type="evidence" value="ECO:0007669"/>
    <property type="project" value="UniProtKB-SubCell"/>
</dbReference>
<feature type="compositionally biased region" description="Basic and acidic residues" evidence="8">
    <location>
        <begin position="1"/>
        <end position="12"/>
    </location>
</feature>
<keyword evidence="5 9" id="KW-0812">Transmembrane</keyword>
<evidence type="ECO:0000256" key="3">
    <source>
        <dbReference type="ARBA" id="ARBA00022676"/>
    </source>
</evidence>
<evidence type="ECO:0000256" key="4">
    <source>
        <dbReference type="ARBA" id="ARBA00022679"/>
    </source>
</evidence>
<dbReference type="Proteomes" id="UP000028492">
    <property type="component" value="Chromosome"/>
</dbReference>
<proteinExistence type="predicted"/>
<keyword evidence="7 9" id="KW-0472">Membrane</keyword>
<evidence type="ECO:0000256" key="2">
    <source>
        <dbReference type="ARBA" id="ARBA00022475"/>
    </source>
</evidence>
<dbReference type="InterPro" id="IPR038731">
    <property type="entry name" value="RgtA/B/C-like"/>
</dbReference>
<feature type="transmembrane region" description="Helical" evidence="9">
    <location>
        <begin position="307"/>
        <end position="328"/>
    </location>
</feature>
<evidence type="ECO:0000256" key="5">
    <source>
        <dbReference type="ARBA" id="ARBA00022692"/>
    </source>
</evidence>
<dbReference type="InterPro" id="IPR056785">
    <property type="entry name" value="YkcA/B-like_C"/>
</dbReference>
<feature type="transmembrane region" description="Helical" evidence="9">
    <location>
        <begin position="228"/>
        <end position="249"/>
    </location>
</feature>
<dbReference type="GO" id="GO:0010041">
    <property type="term" value="P:response to iron(III) ion"/>
    <property type="evidence" value="ECO:0007669"/>
    <property type="project" value="TreeGrafter"/>
</dbReference>
<dbReference type="InterPro" id="IPR050297">
    <property type="entry name" value="LipidA_mod_glycosyltrf_83"/>
</dbReference>
<evidence type="ECO:0000313" key="13">
    <source>
        <dbReference type="Proteomes" id="UP000028492"/>
    </source>
</evidence>
<dbReference type="AlphaFoldDB" id="A0A075V7B5"/>
<feature type="domain" description="Putative mannosyltransferase YkcA/B-like C-terminal" evidence="11">
    <location>
        <begin position="509"/>
        <end position="598"/>
    </location>
</feature>
<reference evidence="12 13" key="1">
    <citation type="journal article" date="2014" name="J. Biotechnol.">
        <title>Complete genome sequence of the actinobacterium Amycolatopsis japonica MG417-CF17(T) (=DSM 44213T) producing (S,S)-N,N'-ethylenediaminedisuccinic acid.</title>
        <authorList>
            <person name="Stegmann E."/>
            <person name="Albersmeier A."/>
            <person name="Spohn M."/>
            <person name="Gert H."/>
            <person name="Weber T."/>
            <person name="Wohlleben W."/>
            <person name="Kalinowski J."/>
            <person name="Ruckert C."/>
        </authorList>
    </citation>
    <scope>NUCLEOTIDE SEQUENCE [LARGE SCALE GENOMIC DNA]</scope>
    <source>
        <strain evidence="13">MG417-CF17 (DSM 44213)</strain>
    </source>
</reference>
<feature type="domain" description="Glycosyltransferase RgtA/B/C/D-like" evidence="10">
    <location>
        <begin position="84"/>
        <end position="238"/>
    </location>
</feature>
<dbReference type="eggNOG" id="COG1807">
    <property type="taxonomic scope" value="Bacteria"/>
</dbReference>
<keyword evidence="3" id="KW-0328">Glycosyltransferase</keyword>
<evidence type="ECO:0000259" key="10">
    <source>
        <dbReference type="Pfam" id="PF13231"/>
    </source>
</evidence>
<keyword evidence="13" id="KW-1185">Reference proteome</keyword>
<evidence type="ECO:0000259" key="11">
    <source>
        <dbReference type="Pfam" id="PF24878"/>
    </source>
</evidence>
<dbReference type="STRING" id="208439.AJAP_29715"/>
<keyword evidence="2" id="KW-1003">Cell membrane</keyword>
<name>A0A075V7B5_9PSEU</name>
<dbReference type="EMBL" id="CP008953">
    <property type="protein sequence ID" value="AIG78775.1"/>
    <property type="molecule type" value="Genomic_DNA"/>
</dbReference>
<dbReference type="Pfam" id="PF13231">
    <property type="entry name" value="PMT_2"/>
    <property type="match status" value="1"/>
</dbReference>
<feature type="transmembrane region" description="Helical" evidence="9">
    <location>
        <begin position="421"/>
        <end position="440"/>
    </location>
</feature>
<organism evidence="12 13">
    <name type="scientific">Amycolatopsis japonica</name>
    <dbReference type="NCBI Taxonomy" id="208439"/>
    <lineage>
        <taxon>Bacteria</taxon>
        <taxon>Bacillati</taxon>
        <taxon>Actinomycetota</taxon>
        <taxon>Actinomycetes</taxon>
        <taxon>Pseudonocardiales</taxon>
        <taxon>Pseudonocardiaceae</taxon>
        <taxon>Amycolatopsis</taxon>
        <taxon>Amycolatopsis japonica group</taxon>
    </lineage>
</organism>
<feature type="transmembrane region" description="Helical" evidence="9">
    <location>
        <begin position="365"/>
        <end position="387"/>
    </location>
</feature>
<keyword evidence="6 9" id="KW-1133">Transmembrane helix</keyword>
<evidence type="ECO:0000256" key="9">
    <source>
        <dbReference type="SAM" id="Phobius"/>
    </source>
</evidence>
<dbReference type="PANTHER" id="PTHR33908:SF3">
    <property type="entry name" value="UNDECAPRENYL PHOSPHATE-ALPHA-4-AMINO-4-DEOXY-L-ARABINOSE ARABINOSYL TRANSFERASE"/>
    <property type="match status" value="1"/>
</dbReference>
<feature type="transmembrane region" description="Helical" evidence="9">
    <location>
        <begin position="340"/>
        <end position="359"/>
    </location>
</feature>
<feature type="transmembrane region" description="Helical" evidence="9">
    <location>
        <begin position="102"/>
        <end position="126"/>
    </location>
</feature>
<evidence type="ECO:0000313" key="12">
    <source>
        <dbReference type="EMBL" id="AIG78775.1"/>
    </source>
</evidence>
<feature type="transmembrane region" description="Helical" evidence="9">
    <location>
        <begin position="394"/>
        <end position="415"/>
    </location>
</feature>
<dbReference type="Pfam" id="PF24878">
    <property type="entry name" value="YkcB_C"/>
    <property type="match status" value="1"/>
</dbReference>
<feature type="region of interest" description="Disordered" evidence="8">
    <location>
        <begin position="1"/>
        <end position="22"/>
    </location>
</feature>
<dbReference type="RefSeq" id="WP_038517282.1">
    <property type="nucleotide sequence ID" value="NZ_CP008953.1"/>
</dbReference>
<feature type="transmembrane region" description="Helical" evidence="9">
    <location>
        <begin position="452"/>
        <end position="471"/>
    </location>
</feature>
<evidence type="ECO:0000256" key="6">
    <source>
        <dbReference type="ARBA" id="ARBA00022989"/>
    </source>
</evidence>
<evidence type="ECO:0000256" key="7">
    <source>
        <dbReference type="ARBA" id="ARBA00023136"/>
    </source>
</evidence>
<gene>
    <name evidence="12" type="ORF">AJAP_29715</name>
</gene>
<evidence type="ECO:0000256" key="8">
    <source>
        <dbReference type="SAM" id="MobiDB-lite"/>
    </source>
</evidence>
<accession>A0A075V7B5</accession>
<dbReference type="KEGG" id="aja:AJAP_29715"/>